<name>A0A4C1WWT3_EUMVA</name>
<dbReference type="Proteomes" id="UP000299102">
    <property type="component" value="Unassembled WGS sequence"/>
</dbReference>
<organism evidence="2 3">
    <name type="scientific">Eumeta variegata</name>
    <name type="common">Bagworm moth</name>
    <name type="synonym">Eumeta japonica</name>
    <dbReference type="NCBI Taxonomy" id="151549"/>
    <lineage>
        <taxon>Eukaryota</taxon>
        <taxon>Metazoa</taxon>
        <taxon>Ecdysozoa</taxon>
        <taxon>Arthropoda</taxon>
        <taxon>Hexapoda</taxon>
        <taxon>Insecta</taxon>
        <taxon>Pterygota</taxon>
        <taxon>Neoptera</taxon>
        <taxon>Endopterygota</taxon>
        <taxon>Lepidoptera</taxon>
        <taxon>Glossata</taxon>
        <taxon>Ditrysia</taxon>
        <taxon>Tineoidea</taxon>
        <taxon>Psychidae</taxon>
        <taxon>Oiketicinae</taxon>
        <taxon>Eumeta</taxon>
    </lineage>
</organism>
<reference evidence="2 3" key="1">
    <citation type="journal article" date="2019" name="Commun. Biol.">
        <title>The bagworm genome reveals a unique fibroin gene that provides high tensile strength.</title>
        <authorList>
            <person name="Kono N."/>
            <person name="Nakamura H."/>
            <person name="Ohtoshi R."/>
            <person name="Tomita M."/>
            <person name="Numata K."/>
            <person name="Arakawa K."/>
        </authorList>
    </citation>
    <scope>NUCLEOTIDE SEQUENCE [LARGE SCALE GENOMIC DNA]</scope>
</reference>
<protein>
    <submittedName>
        <fullName evidence="2">Uncharacterized protein</fullName>
    </submittedName>
</protein>
<sequence length="119" mass="13739">MCRLIPDPKLTVLLRQTDGTAYRTRNTLMQWKQSVDWFQYTINQHSTPFFWVQLIVKLPAGAEHQTPANKGEVARRARSPTTPIKSGGVEFTQQRRVNLKYFVNTQPPPPPPPTRHVFL</sequence>
<evidence type="ECO:0000313" key="2">
    <source>
        <dbReference type="EMBL" id="GBP54577.1"/>
    </source>
</evidence>
<comment type="caution">
    <text evidence="2">The sequence shown here is derived from an EMBL/GenBank/DDBJ whole genome shotgun (WGS) entry which is preliminary data.</text>
</comment>
<feature type="region of interest" description="Disordered" evidence="1">
    <location>
        <begin position="65"/>
        <end position="87"/>
    </location>
</feature>
<gene>
    <name evidence="2" type="ORF">EVAR_33046_1</name>
</gene>
<evidence type="ECO:0000313" key="3">
    <source>
        <dbReference type="Proteomes" id="UP000299102"/>
    </source>
</evidence>
<dbReference type="EMBL" id="BGZK01000650">
    <property type="protein sequence ID" value="GBP54577.1"/>
    <property type="molecule type" value="Genomic_DNA"/>
</dbReference>
<keyword evidence="3" id="KW-1185">Reference proteome</keyword>
<dbReference type="AlphaFoldDB" id="A0A4C1WWT3"/>
<accession>A0A4C1WWT3</accession>
<evidence type="ECO:0000256" key="1">
    <source>
        <dbReference type="SAM" id="MobiDB-lite"/>
    </source>
</evidence>
<proteinExistence type="predicted"/>